<reference evidence="3" key="2">
    <citation type="journal article" date="2019" name="IMA Fungus">
        <title>Genome sequencing and comparison of five Tilletia species to identify candidate genes for the detection of regulated species infecting wheat.</title>
        <authorList>
            <person name="Nguyen H.D.T."/>
            <person name="Sultana T."/>
            <person name="Kesanakurti P."/>
            <person name="Hambleton S."/>
        </authorList>
    </citation>
    <scope>NUCLEOTIDE SEQUENCE</scope>
    <source>
        <strain evidence="3">DAOMC 236422</strain>
    </source>
</reference>
<gene>
    <name evidence="3" type="ORF">A4X09_0g4839</name>
</gene>
<feature type="region of interest" description="Disordered" evidence="1">
    <location>
        <begin position="197"/>
        <end position="338"/>
    </location>
</feature>
<sequence length="338" mass="35117">MTSEDFVTALSGSLYITSATNRGIDTDSVQLANTSLTVGHGQDITAPGPQHVYASFRYPVAASSLKAGVTIFDAQGVAYATDTLVVSTQQCGPHRLSSYYDSKPPITVRLAAGVAGAVVVLLLVFGCIIYNRRKSKKTNSSDHLEAGTTEPCGEHATESALPCHQHASSVSATGLKTSAAIDSEASAAQAWTTTVPTTFSTPQTEGPSSPFSQKSDSWISKGTNTVKGWGQQELGTPGTGNASPLNVPGWNVEDASMQPEILTPSDSLPANHVQDSGAQDTGTAKFPTDISKPPHTSNVHGWAVSSDHRSSHHELPSAMAADPVSEISGPAPPLPAPM</sequence>
<keyword evidence="2" id="KW-0812">Transmembrane</keyword>
<reference evidence="3" key="1">
    <citation type="submission" date="2016-04" db="EMBL/GenBank/DDBJ databases">
        <authorList>
            <person name="Nguyen H.D."/>
            <person name="Samba Siva P."/>
            <person name="Cullis J."/>
            <person name="Levesque C.A."/>
            <person name="Hambleton S."/>
        </authorList>
    </citation>
    <scope>NUCLEOTIDE SEQUENCE</scope>
    <source>
        <strain evidence="3">DAOMC 236422</strain>
    </source>
</reference>
<keyword evidence="4" id="KW-1185">Reference proteome</keyword>
<dbReference type="AlphaFoldDB" id="A0A8X7N8D6"/>
<proteinExistence type="predicted"/>
<keyword evidence="2" id="KW-1133">Transmembrane helix</keyword>
<organism evidence="3 4">
    <name type="scientific">Tilletia walkeri</name>
    <dbReference type="NCBI Taxonomy" id="117179"/>
    <lineage>
        <taxon>Eukaryota</taxon>
        <taxon>Fungi</taxon>
        <taxon>Dikarya</taxon>
        <taxon>Basidiomycota</taxon>
        <taxon>Ustilaginomycotina</taxon>
        <taxon>Exobasidiomycetes</taxon>
        <taxon>Tilletiales</taxon>
        <taxon>Tilletiaceae</taxon>
        <taxon>Tilletia</taxon>
    </lineage>
</organism>
<keyword evidence="2" id="KW-0472">Membrane</keyword>
<comment type="caution">
    <text evidence="3">The sequence shown here is derived from an EMBL/GenBank/DDBJ whole genome shotgun (WGS) entry which is preliminary data.</text>
</comment>
<evidence type="ECO:0000256" key="2">
    <source>
        <dbReference type="SAM" id="Phobius"/>
    </source>
</evidence>
<feature type="transmembrane region" description="Helical" evidence="2">
    <location>
        <begin position="106"/>
        <end position="130"/>
    </location>
</feature>
<evidence type="ECO:0000256" key="1">
    <source>
        <dbReference type="SAM" id="MobiDB-lite"/>
    </source>
</evidence>
<feature type="compositionally biased region" description="Polar residues" evidence="1">
    <location>
        <begin position="264"/>
        <end position="282"/>
    </location>
</feature>
<feature type="compositionally biased region" description="Basic and acidic residues" evidence="1">
    <location>
        <begin position="306"/>
        <end position="315"/>
    </location>
</feature>
<evidence type="ECO:0000313" key="3">
    <source>
        <dbReference type="EMBL" id="KAE8267510.1"/>
    </source>
</evidence>
<dbReference type="EMBL" id="LWDG02000222">
    <property type="protein sequence ID" value="KAE8267510.1"/>
    <property type="molecule type" value="Genomic_DNA"/>
</dbReference>
<evidence type="ECO:0000313" key="4">
    <source>
        <dbReference type="Proteomes" id="UP000078113"/>
    </source>
</evidence>
<protein>
    <submittedName>
        <fullName evidence="3">Uncharacterized protein</fullName>
    </submittedName>
</protein>
<dbReference type="Proteomes" id="UP000078113">
    <property type="component" value="Unassembled WGS sequence"/>
</dbReference>
<feature type="region of interest" description="Disordered" evidence="1">
    <location>
        <begin position="138"/>
        <end position="160"/>
    </location>
</feature>
<name>A0A8X7N8D6_9BASI</name>
<feature type="compositionally biased region" description="Polar residues" evidence="1">
    <location>
        <begin position="205"/>
        <end position="226"/>
    </location>
</feature>
<accession>A0A8X7N8D6</accession>